<dbReference type="Proteomes" id="UP000694845">
    <property type="component" value="Unplaced"/>
</dbReference>
<dbReference type="SUPFAM" id="SSF57610">
    <property type="entry name" value="Thyroglobulin type-1 domain"/>
    <property type="match status" value="1"/>
</dbReference>
<dbReference type="AlphaFoldDB" id="A0A8B7YV56"/>
<dbReference type="GeneID" id="110982342"/>
<dbReference type="OrthoDB" id="406800at2759"/>
<evidence type="ECO:0000313" key="6">
    <source>
        <dbReference type="Proteomes" id="UP000694845"/>
    </source>
</evidence>
<dbReference type="Gene3D" id="4.10.800.10">
    <property type="entry name" value="Thyroglobulin type-1"/>
    <property type="match status" value="1"/>
</dbReference>
<feature type="chain" id="PRO_5034189074" evidence="4">
    <location>
        <begin position="24"/>
        <end position="280"/>
    </location>
</feature>
<feature type="compositionally biased region" description="Basic and acidic residues" evidence="3">
    <location>
        <begin position="110"/>
        <end position="123"/>
    </location>
</feature>
<accession>A0A8B7YV56</accession>
<comment type="caution">
    <text evidence="2">Lacks conserved residue(s) required for the propagation of feature annotation.</text>
</comment>
<dbReference type="Pfam" id="PF00086">
    <property type="entry name" value="Thyroglobulin_1"/>
    <property type="match status" value="1"/>
</dbReference>
<evidence type="ECO:0000256" key="2">
    <source>
        <dbReference type="PROSITE-ProRule" id="PRU00500"/>
    </source>
</evidence>
<evidence type="ECO:0000256" key="1">
    <source>
        <dbReference type="ARBA" id="ARBA00023157"/>
    </source>
</evidence>
<dbReference type="CDD" id="cd00191">
    <property type="entry name" value="TY"/>
    <property type="match status" value="1"/>
</dbReference>
<dbReference type="KEGG" id="aplc:110982342"/>
<gene>
    <name evidence="7" type="primary">LOC110982342</name>
</gene>
<feature type="region of interest" description="Disordered" evidence="3">
    <location>
        <begin position="24"/>
        <end position="98"/>
    </location>
</feature>
<organism evidence="6 7">
    <name type="scientific">Acanthaster planci</name>
    <name type="common">Crown-of-thorns starfish</name>
    <dbReference type="NCBI Taxonomy" id="133434"/>
    <lineage>
        <taxon>Eukaryota</taxon>
        <taxon>Metazoa</taxon>
        <taxon>Echinodermata</taxon>
        <taxon>Eleutherozoa</taxon>
        <taxon>Asterozoa</taxon>
        <taxon>Asteroidea</taxon>
        <taxon>Valvatacea</taxon>
        <taxon>Valvatida</taxon>
        <taxon>Acanthasteridae</taxon>
        <taxon>Acanthaster</taxon>
    </lineage>
</organism>
<sequence>MTVRTSVILSLLLTTLLVNTVSADEQTAAPTERNGSPSKNEGENSPAQPGQSTPKMTEGSGSRSGEEPIRDDGSAEQSRPRRQTAGGHPHFPPGYTAGHESLMQKYHQHIADSHRWHSTDANRGKGRSLQAGERQKQVFPYAERRQIAQPRKYRFDENKVGHRVTKTRVHFTPLGVAAPVGPIREEKRLQRTYSKYFTKDDEQNKFLPPKHLLRNCWMQAMVARSFSPSCKEDGTYSAKQCHKKRCWCSNKHGKMVNPSGKDRDHGVYFGIKALTLRCST</sequence>
<evidence type="ECO:0000259" key="5">
    <source>
        <dbReference type="PROSITE" id="PS51162"/>
    </source>
</evidence>
<evidence type="ECO:0000256" key="3">
    <source>
        <dbReference type="SAM" id="MobiDB-lite"/>
    </source>
</evidence>
<dbReference type="PROSITE" id="PS51162">
    <property type="entry name" value="THYROGLOBULIN_1_2"/>
    <property type="match status" value="1"/>
</dbReference>
<feature type="compositionally biased region" description="Basic and acidic residues" evidence="3">
    <location>
        <begin position="64"/>
        <end position="73"/>
    </location>
</feature>
<feature type="signal peptide" evidence="4">
    <location>
        <begin position="1"/>
        <end position="23"/>
    </location>
</feature>
<keyword evidence="6" id="KW-1185">Reference proteome</keyword>
<keyword evidence="4" id="KW-0732">Signal</keyword>
<reference evidence="7" key="1">
    <citation type="submission" date="2025-08" db="UniProtKB">
        <authorList>
            <consortium name="RefSeq"/>
        </authorList>
    </citation>
    <scope>IDENTIFICATION</scope>
</reference>
<keyword evidence="1" id="KW-1015">Disulfide bond</keyword>
<evidence type="ECO:0000313" key="7">
    <source>
        <dbReference type="RefSeq" id="XP_022096365.1"/>
    </source>
</evidence>
<name>A0A8B7YV56_ACAPL</name>
<protein>
    <submittedName>
        <fullName evidence="7">Uncharacterized protein LOC110982342</fullName>
    </submittedName>
</protein>
<evidence type="ECO:0000256" key="4">
    <source>
        <dbReference type="SAM" id="SignalP"/>
    </source>
</evidence>
<feature type="region of interest" description="Disordered" evidence="3">
    <location>
        <begin position="110"/>
        <end position="137"/>
    </location>
</feature>
<dbReference type="InterPro" id="IPR036857">
    <property type="entry name" value="Thyroglobulin_1_sf"/>
</dbReference>
<feature type="domain" description="Thyroglobulin type-1" evidence="5">
    <location>
        <begin position="213"/>
        <end position="278"/>
    </location>
</feature>
<dbReference type="InterPro" id="IPR000716">
    <property type="entry name" value="Thyroglobulin_1"/>
</dbReference>
<dbReference type="RefSeq" id="XP_022096365.1">
    <property type="nucleotide sequence ID" value="XM_022240673.1"/>
</dbReference>
<feature type="compositionally biased region" description="Polar residues" evidence="3">
    <location>
        <begin position="24"/>
        <end position="63"/>
    </location>
</feature>
<dbReference type="OMA" id="NCWMQAM"/>
<proteinExistence type="predicted"/>